<sequence>MNMIYASDPALKYEPLSAWNSTNPKTNQTGSTVSVQFQGKSPIRSPAKVVKSEVAVAPGTTLKAFGKTELPSIFYSEDDHQIHNQSISAHEEKDSVMILELSYHECSNHAVKLIVFNSAEQGHGLAISKFEYTPCTPNITLAQPSIPYTPIVPPATPAAQSTSPSTSSVSSSSSSSNDTAQTVGIAIGCVLGALLILSVAGLLWQAPHPSGPPKLTALRADLPPHFPSSALSKYAPAADSRALFSVEVIAPSRDEKSELPAPAIRPVEGTSGAAYLRGYLPDSKEWLRNAERARVAAAAAAAAQSAHGEPGGHAAAYEGGIAGGNGERPVV</sequence>
<evidence type="ECO:0000313" key="3">
    <source>
        <dbReference type="EMBL" id="ETW77800.1"/>
    </source>
</evidence>
<dbReference type="AlphaFoldDB" id="W4JXK9"/>
<accession>W4JXK9</accession>
<feature type="region of interest" description="Disordered" evidence="1">
    <location>
        <begin position="152"/>
        <end position="177"/>
    </location>
</feature>
<gene>
    <name evidence="3" type="ORF">HETIRDRAFT_107456</name>
</gene>
<dbReference type="Proteomes" id="UP000030671">
    <property type="component" value="Unassembled WGS sequence"/>
</dbReference>
<feature type="compositionally biased region" description="Gly residues" evidence="1">
    <location>
        <begin position="320"/>
        <end position="331"/>
    </location>
</feature>
<feature type="transmembrane region" description="Helical" evidence="2">
    <location>
        <begin position="183"/>
        <end position="204"/>
    </location>
</feature>
<dbReference type="HOGENOM" id="CLU_839539_0_0_1"/>
<dbReference type="OrthoDB" id="10677533at2759"/>
<protein>
    <submittedName>
        <fullName evidence="3">Uncharacterized protein</fullName>
    </submittedName>
</protein>
<keyword evidence="4" id="KW-1185">Reference proteome</keyword>
<dbReference type="RefSeq" id="XP_009549827.1">
    <property type="nucleotide sequence ID" value="XM_009551532.1"/>
</dbReference>
<feature type="region of interest" description="Disordered" evidence="1">
    <location>
        <begin position="306"/>
        <end position="331"/>
    </location>
</feature>
<keyword evidence="2" id="KW-0812">Transmembrane</keyword>
<dbReference type="KEGG" id="hir:HETIRDRAFT_107456"/>
<keyword evidence="2" id="KW-1133">Transmembrane helix</keyword>
<dbReference type="EMBL" id="KI925462">
    <property type="protein sequence ID" value="ETW77800.1"/>
    <property type="molecule type" value="Genomic_DNA"/>
</dbReference>
<keyword evidence="2" id="KW-0472">Membrane</keyword>
<evidence type="ECO:0000256" key="2">
    <source>
        <dbReference type="SAM" id="Phobius"/>
    </source>
</evidence>
<feature type="compositionally biased region" description="Low complexity" evidence="1">
    <location>
        <begin position="157"/>
        <end position="177"/>
    </location>
</feature>
<proteinExistence type="predicted"/>
<reference evidence="3 4" key="1">
    <citation type="journal article" date="2012" name="New Phytol.">
        <title>Insight into trade-off between wood decay and parasitism from the genome of a fungal forest pathogen.</title>
        <authorList>
            <person name="Olson A."/>
            <person name="Aerts A."/>
            <person name="Asiegbu F."/>
            <person name="Belbahri L."/>
            <person name="Bouzid O."/>
            <person name="Broberg A."/>
            <person name="Canback B."/>
            <person name="Coutinho P.M."/>
            <person name="Cullen D."/>
            <person name="Dalman K."/>
            <person name="Deflorio G."/>
            <person name="van Diepen L.T."/>
            <person name="Dunand C."/>
            <person name="Duplessis S."/>
            <person name="Durling M."/>
            <person name="Gonthier P."/>
            <person name="Grimwood J."/>
            <person name="Fossdal C.G."/>
            <person name="Hansson D."/>
            <person name="Henrissat B."/>
            <person name="Hietala A."/>
            <person name="Himmelstrand K."/>
            <person name="Hoffmeister D."/>
            <person name="Hogberg N."/>
            <person name="James T.Y."/>
            <person name="Karlsson M."/>
            <person name="Kohler A."/>
            <person name="Kues U."/>
            <person name="Lee Y.H."/>
            <person name="Lin Y.C."/>
            <person name="Lind M."/>
            <person name="Lindquist E."/>
            <person name="Lombard V."/>
            <person name="Lucas S."/>
            <person name="Lunden K."/>
            <person name="Morin E."/>
            <person name="Murat C."/>
            <person name="Park J."/>
            <person name="Raffaello T."/>
            <person name="Rouze P."/>
            <person name="Salamov A."/>
            <person name="Schmutz J."/>
            <person name="Solheim H."/>
            <person name="Stahlberg J."/>
            <person name="Velez H."/>
            <person name="de Vries R.P."/>
            <person name="Wiebenga A."/>
            <person name="Woodward S."/>
            <person name="Yakovlev I."/>
            <person name="Garbelotto M."/>
            <person name="Martin F."/>
            <person name="Grigoriev I.V."/>
            <person name="Stenlid J."/>
        </authorList>
    </citation>
    <scope>NUCLEOTIDE SEQUENCE [LARGE SCALE GENOMIC DNA]</scope>
    <source>
        <strain evidence="3 4">TC 32-1</strain>
    </source>
</reference>
<dbReference type="InParanoid" id="W4JXK9"/>
<dbReference type="GeneID" id="20666248"/>
<evidence type="ECO:0000256" key="1">
    <source>
        <dbReference type="SAM" id="MobiDB-lite"/>
    </source>
</evidence>
<organism evidence="3 4">
    <name type="scientific">Heterobasidion irregulare (strain TC 32-1)</name>
    <dbReference type="NCBI Taxonomy" id="747525"/>
    <lineage>
        <taxon>Eukaryota</taxon>
        <taxon>Fungi</taxon>
        <taxon>Dikarya</taxon>
        <taxon>Basidiomycota</taxon>
        <taxon>Agaricomycotina</taxon>
        <taxon>Agaricomycetes</taxon>
        <taxon>Russulales</taxon>
        <taxon>Bondarzewiaceae</taxon>
        <taxon>Heterobasidion</taxon>
        <taxon>Heterobasidion annosum species complex</taxon>
    </lineage>
</organism>
<name>W4JXK9_HETIT</name>
<evidence type="ECO:0000313" key="4">
    <source>
        <dbReference type="Proteomes" id="UP000030671"/>
    </source>
</evidence>